<keyword evidence="4" id="KW-1185">Reference proteome</keyword>
<dbReference type="eggNOG" id="ENOG502S3AD">
    <property type="taxonomic scope" value="Eukaryota"/>
</dbReference>
<protein>
    <recommendedName>
        <fullName evidence="2">DUF7729 domain-containing protein</fullName>
    </recommendedName>
</protein>
<feature type="domain" description="DUF7729" evidence="2">
    <location>
        <begin position="131"/>
        <end position="341"/>
    </location>
</feature>
<dbReference type="OrthoDB" id="2564812at2759"/>
<dbReference type="PANTHER" id="PTHR39460">
    <property type="entry name" value="EXPRESSED PROTEIN"/>
    <property type="match status" value="1"/>
</dbReference>
<evidence type="ECO:0000313" key="4">
    <source>
        <dbReference type="Proteomes" id="UP000008066"/>
    </source>
</evidence>
<dbReference type="InterPro" id="IPR056146">
    <property type="entry name" value="DUF7729"/>
</dbReference>
<evidence type="ECO:0000259" key="2">
    <source>
        <dbReference type="Pfam" id="PF24855"/>
    </source>
</evidence>
<evidence type="ECO:0000256" key="1">
    <source>
        <dbReference type="SAM" id="SignalP"/>
    </source>
</evidence>
<dbReference type="Pfam" id="PF24855">
    <property type="entry name" value="DUF7729"/>
    <property type="match status" value="1"/>
</dbReference>
<name>G0S609_CHATD</name>
<dbReference type="Proteomes" id="UP000008066">
    <property type="component" value="Unassembled WGS sequence"/>
</dbReference>
<dbReference type="PANTHER" id="PTHR39460:SF1">
    <property type="entry name" value="C6 TRANSCRIPTION FACTOR"/>
    <property type="match status" value="1"/>
</dbReference>
<reference evidence="3 4" key="1">
    <citation type="journal article" date="2011" name="Cell">
        <title>Insight into structure and assembly of the nuclear pore complex by utilizing the genome of a eukaryotic thermophile.</title>
        <authorList>
            <person name="Amlacher S."/>
            <person name="Sarges P."/>
            <person name="Flemming D."/>
            <person name="van Noort V."/>
            <person name="Kunze R."/>
            <person name="Devos D.P."/>
            <person name="Arumugam M."/>
            <person name="Bork P."/>
            <person name="Hurt E."/>
        </authorList>
    </citation>
    <scope>NUCLEOTIDE SEQUENCE [LARGE SCALE GENOMIC DNA]</scope>
    <source>
        <strain evidence="4">DSM 1495 / CBS 144.50 / IMI 039719</strain>
    </source>
</reference>
<dbReference type="GeneID" id="18256599"/>
<proteinExistence type="predicted"/>
<dbReference type="AlphaFoldDB" id="G0S609"/>
<sequence>MASVAVSLLTGHFWPSHSACRPSSTSWPVILTLFALSVSHVLAVPAAPVETLVLDRRAPFRDASGWHMLSEHDLAWHKFRQRAEEGEIETATATSSTASVTSTFSIALGTVKPTTTTSISTSTSIPAPSSLPTIFDTLAVNWVPADDGGTPPCMEFINSFMADPTFQECYPLSMLMHSSRSFFEAQRSMVGITRTLDATCAANATACAKFMTNLSKNLIASENCGAEFQANDPAIIDAYNAMRAYLPIYSAGCLRDPETNAYCYASAVTNMTSPANTYVYFLPLNRSLPGSSIPACNWCLQQTMAIYQDATADRNQLISLTYVSAAKQINTNCGPTFVNESLAEEITSIAHRVLTDMNFVSLSTIMSAVVVVLWLI</sequence>
<dbReference type="HOGENOM" id="CLU_042319_0_0_1"/>
<organism evidence="4">
    <name type="scientific">Chaetomium thermophilum (strain DSM 1495 / CBS 144.50 / IMI 039719)</name>
    <name type="common">Thermochaetoides thermophila</name>
    <dbReference type="NCBI Taxonomy" id="759272"/>
    <lineage>
        <taxon>Eukaryota</taxon>
        <taxon>Fungi</taxon>
        <taxon>Dikarya</taxon>
        <taxon>Ascomycota</taxon>
        <taxon>Pezizomycotina</taxon>
        <taxon>Sordariomycetes</taxon>
        <taxon>Sordariomycetidae</taxon>
        <taxon>Sordariales</taxon>
        <taxon>Chaetomiaceae</taxon>
        <taxon>Thermochaetoides</taxon>
    </lineage>
</organism>
<keyword evidence="1" id="KW-0732">Signal</keyword>
<dbReference type="RefSeq" id="XP_006693021.1">
    <property type="nucleotide sequence ID" value="XM_006692958.1"/>
</dbReference>
<feature type="chain" id="PRO_5003408941" description="DUF7729 domain-containing protein" evidence="1">
    <location>
        <begin position="44"/>
        <end position="376"/>
    </location>
</feature>
<evidence type="ECO:0000313" key="3">
    <source>
        <dbReference type="EMBL" id="EGS20725.1"/>
    </source>
</evidence>
<dbReference type="OMA" id="WRANTTI"/>
<dbReference type="EMBL" id="GL988041">
    <property type="protein sequence ID" value="EGS20725.1"/>
    <property type="molecule type" value="Genomic_DNA"/>
</dbReference>
<feature type="signal peptide" evidence="1">
    <location>
        <begin position="1"/>
        <end position="43"/>
    </location>
</feature>
<dbReference type="KEGG" id="cthr:CTHT_0025610"/>
<accession>G0S609</accession>
<gene>
    <name evidence="3" type="ORF">CTHT_0025610</name>
</gene>